<evidence type="ECO:0000313" key="2">
    <source>
        <dbReference type="EMBL" id="KAF9578444.1"/>
    </source>
</evidence>
<dbReference type="EMBL" id="JAABOA010003647">
    <property type="protein sequence ID" value="KAF9578444.1"/>
    <property type="molecule type" value="Genomic_DNA"/>
</dbReference>
<gene>
    <name evidence="2" type="ORF">BGW38_005742</name>
</gene>
<reference evidence="2" key="1">
    <citation type="journal article" date="2020" name="Fungal Divers.">
        <title>Resolving the Mortierellaceae phylogeny through synthesis of multi-gene phylogenetics and phylogenomics.</title>
        <authorList>
            <person name="Vandepol N."/>
            <person name="Liber J."/>
            <person name="Desiro A."/>
            <person name="Na H."/>
            <person name="Kennedy M."/>
            <person name="Barry K."/>
            <person name="Grigoriev I.V."/>
            <person name="Miller A.N."/>
            <person name="O'Donnell K."/>
            <person name="Stajich J.E."/>
            <person name="Bonito G."/>
        </authorList>
    </citation>
    <scope>NUCLEOTIDE SEQUENCE</scope>
    <source>
        <strain evidence="2">KOD1015</strain>
    </source>
</reference>
<dbReference type="Proteomes" id="UP000780801">
    <property type="component" value="Unassembled WGS sequence"/>
</dbReference>
<evidence type="ECO:0000256" key="1">
    <source>
        <dbReference type="SAM" id="SignalP"/>
    </source>
</evidence>
<comment type="caution">
    <text evidence="2">The sequence shown here is derived from an EMBL/GenBank/DDBJ whole genome shotgun (WGS) entry which is preliminary data.</text>
</comment>
<evidence type="ECO:0000313" key="3">
    <source>
        <dbReference type="Proteomes" id="UP000780801"/>
    </source>
</evidence>
<keyword evidence="3" id="KW-1185">Reference proteome</keyword>
<name>A0A9P6FND3_9FUNG</name>
<feature type="chain" id="PRO_5040377926" evidence="1">
    <location>
        <begin position="23"/>
        <end position="152"/>
    </location>
</feature>
<accession>A0A9P6FND3</accession>
<dbReference type="AlphaFoldDB" id="A0A9P6FND3"/>
<dbReference type="OrthoDB" id="10324225at2759"/>
<feature type="signal peptide" evidence="1">
    <location>
        <begin position="1"/>
        <end position="22"/>
    </location>
</feature>
<proteinExistence type="predicted"/>
<organism evidence="2 3">
    <name type="scientific">Lunasporangiospora selenospora</name>
    <dbReference type="NCBI Taxonomy" id="979761"/>
    <lineage>
        <taxon>Eukaryota</taxon>
        <taxon>Fungi</taxon>
        <taxon>Fungi incertae sedis</taxon>
        <taxon>Mucoromycota</taxon>
        <taxon>Mortierellomycotina</taxon>
        <taxon>Mortierellomycetes</taxon>
        <taxon>Mortierellales</taxon>
        <taxon>Mortierellaceae</taxon>
        <taxon>Lunasporangiospora</taxon>
    </lineage>
</organism>
<protein>
    <submittedName>
        <fullName evidence="2">Uncharacterized protein</fullName>
    </submittedName>
</protein>
<sequence length="152" mass="16602">MHTYKVGAFVLFAITYASSVYAATLEKRQFGLSCLCKGGIPRDQPCGSQGCHKGYCWSFCKGAGCAFTDIQNEWCYNALKPQGKALTCSTDDDCLKHKITYCSGSCAVSAFGIGTPKFDSYCNREHNLFDCKCPSTVFSANRPCKCEELGNC</sequence>
<keyword evidence="1" id="KW-0732">Signal</keyword>